<comment type="caution">
    <text evidence="8">The sequence shown here is derived from an EMBL/GenBank/DDBJ whole genome shotgun (WGS) entry which is preliminary data.</text>
</comment>
<reference evidence="8 9" key="1">
    <citation type="journal article" date="2018" name="Microb. Genom.">
        <title>Expanding an expanded genome: long-read sequencing of Trypanosoma cruzi.</title>
        <authorList>
            <person name="Berna L."/>
            <person name="Rodriguez M."/>
            <person name="Chiribao M.L."/>
            <person name="Parodi-Talice A."/>
            <person name="Pita S."/>
            <person name="Rijo G."/>
            <person name="Alvarez-Valin F."/>
            <person name="Robello C."/>
        </authorList>
    </citation>
    <scope>NUCLEOTIDE SEQUENCE [LARGE SCALE GENOMIC DNA]</scope>
    <source>
        <strain evidence="8 9">TCC</strain>
    </source>
</reference>
<dbReference type="Gene3D" id="1.10.560.10">
    <property type="entry name" value="GroEL-like equatorial domain"/>
    <property type="match status" value="1"/>
</dbReference>
<keyword evidence="6" id="KW-0143">Chaperone</keyword>
<evidence type="ECO:0000256" key="5">
    <source>
        <dbReference type="ARBA" id="ARBA00023016"/>
    </source>
</evidence>
<dbReference type="SUPFAM" id="SSF54849">
    <property type="entry name" value="GroEL-intermediate domain like"/>
    <property type="match status" value="1"/>
</dbReference>
<keyword evidence="2" id="KW-0547">Nucleotide-binding</keyword>
<dbReference type="GO" id="GO:0140662">
    <property type="term" value="F:ATP-dependent protein folding chaperone"/>
    <property type="evidence" value="ECO:0007669"/>
    <property type="project" value="InterPro"/>
</dbReference>
<dbReference type="AlphaFoldDB" id="A0A2V2XN82"/>
<comment type="similarity">
    <text evidence="1">Belongs to the TCP-1 chaperonin family.</text>
</comment>
<protein>
    <submittedName>
        <fullName evidence="8">Putative T-complex protein 1, beta subunit</fullName>
    </submittedName>
</protein>
<name>A0A2V2XN82_TRYCR</name>
<dbReference type="PANTHER" id="PTHR11353">
    <property type="entry name" value="CHAPERONIN"/>
    <property type="match status" value="1"/>
</dbReference>
<dbReference type="EMBL" id="PRFC01000007">
    <property type="protein sequence ID" value="PWV20264.1"/>
    <property type="molecule type" value="Genomic_DNA"/>
</dbReference>
<dbReference type="VEuPathDB" id="TriTrypDB:C3747_7g361"/>
<keyword evidence="4" id="KW-0809">Transit peptide</keyword>
<comment type="function">
    <text evidence="7">Implicated in mitochondrial protein import and macromolecular assembly. May facilitate the correct folding of imported proteins. May also prevent misfolding and promote the refolding and proper assembly of unfolded polypeptides generated under stress conditions in the mitochondrial matrix.</text>
</comment>
<evidence type="ECO:0000256" key="2">
    <source>
        <dbReference type="ARBA" id="ARBA00022741"/>
    </source>
</evidence>
<sequence>MCYLCKNLFSATPSPFRVLTFLAKMKIMVVKTLSATTLTSSRRRSGASLWRTLENLKPEKFGHADLVMEENTPSGKIIRVTGVQTPTNTIGRQLFGKTVTFFLRGSNSMILEEGERALHDSLCVIRSIVKRRAIIPGGAAGETEVCLQLGKYRA</sequence>
<dbReference type="Gene3D" id="3.50.7.10">
    <property type="entry name" value="GroEL"/>
    <property type="match status" value="1"/>
</dbReference>
<dbReference type="Pfam" id="PF00118">
    <property type="entry name" value="Cpn60_TCP1"/>
    <property type="match status" value="1"/>
</dbReference>
<dbReference type="VEuPathDB" id="TriTrypDB:TcCL_Unassigned05941"/>
<accession>A0A2V2XN82</accession>
<evidence type="ECO:0000256" key="3">
    <source>
        <dbReference type="ARBA" id="ARBA00022840"/>
    </source>
</evidence>
<evidence type="ECO:0000256" key="1">
    <source>
        <dbReference type="ARBA" id="ARBA00008020"/>
    </source>
</evidence>
<dbReference type="Proteomes" id="UP000246078">
    <property type="component" value="Unassembled WGS sequence"/>
</dbReference>
<proteinExistence type="inferred from homology"/>
<dbReference type="InterPro" id="IPR027410">
    <property type="entry name" value="TCP-1-like_intermed_sf"/>
</dbReference>
<dbReference type="GO" id="GO:0005524">
    <property type="term" value="F:ATP binding"/>
    <property type="evidence" value="ECO:0007669"/>
    <property type="project" value="UniProtKB-KW"/>
</dbReference>
<evidence type="ECO:0000313" key="8">
    <source>
        <dbReference type="EMBL" id="PWV20264.1"/>
    </source>
</evidence>
<dbReference type="InterPro" id="IPR027409">
    <property type="entry name" value="GroEL-like_apical_dom_sf"/>
</dbReference>
<dbReference type="SUPFAM" id="SSF52029">
    <property type="entry name" value="GroEL apical domain-like"/>
    <property type="match status" value="1"/>
</dbReference>
<keyword evidence="5" id="KW-0346">Stress response</keyword>
<organism evidence="8 9">
    <name type="scientific">Trypanosoma cruzi</name>
    <dbReference type="NCBI Taxonomy" id="5693"/>
    <lineage>
        <taxon>Eukaryota</taxon>
        <taxon>Discoba</taxon>
        <taxon>Euglenozoa</taxon>
        <taxon>Kinetoplastea</taxon>
        <taxon>Metakinetoplastina</taxon>
        <taxon>Trypanosomatida</taxon>
        <taxon>Trypanosomatidae</taxon>
        <taxon>Trypanosoma</taxon>
        <taxon>Schizotrypanum</taxon>
    </lineage>
</organism>
<dbReference type="InterPro" id="IPR027413">
    <property type="entry name" value="GROEL-like_equatorial_sf"/>
</dbReference>
<evidence type="ECO:0000256" key="4">
    <source>
        <dbReference type="ARBA" id="ARBA00022946"/>
    </source>
</evidence>
<evidence type="ECO:0000256" key="6">
    <source>
        <dbReference type="ARBA" id="ARBA00023186"/>
    </source>
</evidence>
<dbReference type="Gene3D" id="3.30.260.10">
    <property type="entry name" value="TCP-1-like chaperonin intermediate domain"/>
    <property type="match status" value="1"/>
</dbReference>
<dbReference type="InterPro" id="IPR017998">
    <property type="entry name" value="Chaperone_TCP-1"/>
</dbReference>
<dbReference type="InterPro" id="IPR002423">
    <property type="entry name" value="Cpn60/GroEL/TCP-1"/>
</dbReference>
<keyword evidence="3" id="KW-0067">ATP-binding</keyword>
<gene>
    <name evidence="8" type="ORF">C3747_7g361</name>
</gene>
<evidence type="ECO:0000256" key="7">
    <source>
        <dbReference type="ARBA" id="ARBA00025467"/>
    </source>
</evidence>
<evidence type="ECO:0000313" key="9">
    <source>
        <dbReference type="Proteomes" id="UP000246078"/>
    </source>
</evidence>